<organism evidence="4 5">
    <name type="scientific">Candidatus Faecivivens stercoravium</name>
    <dbReference type="NCBI Taxonomy" id="2840803"/>
    <lineage>
        <taxon>Bacteria</taxon>
        <taxon>Bacillati</taxon>
        <taxon>Bacillota</taxon>
        <taxon>Clostridia</taxon>
        <taxon>Eubacteriales</taxon>
        <taxon>Oscillospiraceae</taxon>
        <taxon>Oscillospiraceae incertae sedis</taxon>
        <taxon>Candidatus Faecivivens</taxon>
    </lineage>
</organism>
<dbReference type="SUPFAM" id="SSF52972">
    <property type="entry name" value="ITPase-like"/>
    <property type="match status" value="1"/>
</dbReference>
<reference evidence="4" key="1">
    <citation type="submission" date="2020-10" db="EMBL/GenBank/DDBJ databases">
        <authorList>
            <person name="Gilroy R."/>
        </authorList>
    </citation>
    <scope>NUCLEOTIDE SEQUENCE</scope>
    <source>
        <strain evidence="4">CHK189-12415</strain>
    </source>
</reference>
<dbReference type="AlphaFoldDB" id="A0A9D1J685"/>
<evidence type="ECO:0000256" key="3">
    <source>
        <dbReference type="HAMAP-Rule" id="MF_00528"/>
    </source>
</evidence>
<comment type="subcellular location">
    <subcellularLocation>
        <location evidence="3">Cytoplasm</location>
    </subcellularLocation>
</comment>
<dbReference type="PANTHER" id="PTHR43213">
    <property type="entry name" value="BIFUNCTIONAL DTTP/UTP PYROPHOSPHATASE/METHYLTRANSFERASE PROTEIN-RELATED"/>
    <property type="match status" value="1"/>
</dbReference>
<dbReference type="InterPro" id="IPR029001">
    <property type="entry name" value="ITPase-like_fam"/>
</dbReference>
<comment type="caution">
    <text evidence="4">The sequence shown here is derived from an EMBL/GenBank/DDBJ whole genome shotgun (WGS) entry which is preliminary data.</text>
</comment>
<comment type="catalytic activity">
    <reaction evidence="3">
        <text>dTTP + H2O = dTMP + diphosphate + H(+)</text>
        <dbReference type="Rhea" id="RHEA:28534"/>
        <dbReference type="ChEBI" id="CHEBI:15377"/>
        <dbReference type="ChEBI" id="CHEBI:15378"/>
        <dbReference type="ChEBI" id="CHEBI:33019"/>
        <dbReference type="ChEBI" id="CHEBI:37568"/>
        <dbReference type="ChEBI" id="CHEBI:63528"/>
        <dbReference type="EC" id="3.6.1.9"/>
    </reaction>
</comment>
<dbReference type="CDD" id="cd00555">
    <property type="entry name" value="Maf"/>
    <property type="match status" value="1"/>
</dbReference>
<sequence length="209" mass="22642">MGAETVMEKFNVILASGSPRRKELLRLIFPEFEVFPSPFDEESLKMGDFTPETLAETLSRCKAEAVYNTICNQNTNSINPLVIGGDTVVVSPEGEVMGKPRDAADAGRMLGSLSGRCHQVITGVSLFYRQAGAEKSHTFSVLTKVWFYPLSEAEIAGYIESGEPFDKAGGYGIQGLGGMLAEKIDGDYWNVVGLPAGRLKRELTALGIL</sequence>
<dbReference type="GO" id="GO:0047429">
    <property type="term" value="F:nucleoside triphosphate diphosphatase activity"/>
    <property type="evidence" value="ECO:0007669"/>
    <property type="project" value="UniProtKB-EC"/>
</dbReference>
<feature type="site" description="Important for substrate specificity" evidence="3">
    <location>
        <position position="20"/>
    </location>
</feature>
<comment type="caution">
    <text evidence="3">Lacks conserved residue(s) required for the propagation of feature annotation.</text>
</comment>
<dbReference type="HAMAP" id="MF_00528">
    <property type="entry name" value="Maf"/>
    <property type="match status" value="1"/>
</dbReference>
<reference evidence="4" key="2">
    <citation type="journal article" date="2021" name="PeerJ">
        <title>Extensive microbial diversity within the chicken gut microbiome revealed by metagenomics and culture.</title>
        <authorList>
            <person name="Gilroy R."/>
            <person name="Ravi A."/>
            <person name="Getino M."/>
            <person name="Pursley I."/>
            <person name="Horton D.L."/>
            <person name="Alikhan N.F."/>
            <person name="Baker D."/>
            <person name="Gharbi K."/>
            <person name="Hall N."/>
            <person name="Watson M."/>
            <person name="Adriaenssens E.M."/>
            <person name="Foster-Nyarko E."/>
            <person name="Jarju S."/>
            <person name="Secka A."/>
            <person name="Antonio M."/>
            <person name="Oren A."/>
            <person name="Chaudhuri R.R."/>
            <person name="La Ragione R."/>
            <person name="Hildebrand F."/>
            <person name="Pallen M.J."/>
        </authorList>
    </citation>
    <scope>NUCLEOTIDE SEQUENCE</scope>
    <source>
        <strain evidence="4">CHK189-12415</strain>
    </source>
</reference>
<gene>
    <name evidence="4" type="primary">maf</name>
    <name evidence="4" type="ORF">IAB37_09800</name>
</gene>
<evidence type="ECO:0000313" key="5">
    <source>
        <dbReference type="Proteomes" id="UP000824241"/>
    </source>
</evidence>
<feature type="site" description="Important for substrate specificity" evidence="3">
    <location>
        <position position="87"/>
    </location>
</feature>
<comment type="cofactor">
    <cofactor evidence="1 3">
        <name>a divalent metal cation</name>
        <dbReference type="ChEBI" id="CHEBI:60240"/>
    </cofactor>
</comment>
<keyword evidence="3" id="KW-0546">Nucleotide metabolism</keyword>
<dbReference type="PIRSF" id="PIRSF006305">
    <property type="entry name" value="Maf"/>
    <property type="match status" value="1"/>
</dbReference>
<proteinExistence type="inferred from homology"/>
<feature type="active site" description="Proton acceptor" evidence="3">
    <location>
        <position position="86"/>
    </location>
</feature>
<dbReference type="Proteomes" id="UP000824241">
    <property type="component" value="Unassembled WGS sequence"/>
</dbReference>
<feature type="site" description="Important for substrate specificity" evidence="3">
    <location>
        <position position="174"/>
    </location>
</feature>
<name>A0A9D1J685_9FIRM</name>
<dbReference type="EMBL" id="DVHA01000318">
    <property type="protein sequence ID" value="HIR61854.1"/>
    <property type="molecule type" value="Genomic_DNA"/>
</dbReference>
<dbReference type="EC" id="3.6.1.9" evidence="3"/>
<dbReference type="NCBIfam" id="TIGR00172">
    <property type="entry name" value="maf"/>
    <property type="match status" value="1"/>
</dbReference>
<evidence type="ECO:0000256" key="1">
    <source>
        <dbReference type="ARBA" id="ARBA00001968"/>
    </source>
</evidence>
<dbReference type="GO" id="GO:0005737">
    <property type="term" value="C:cytoplasm"/>
    <property type="evidence" value="ECO:0007669"/>
    <property type="project" value="UniProtKB-SubCell"/>
</dbReference>
<dbReference type="InterPro" id="IPR003697">
    <property type="entry name" value="Maf-like"/>
</dbReference>
<comment type="function">
    <text evidence="3">Nucleoside triphosphate pyrophosphatase that hydrolyzes dTTP and UTP. May have a dual role in cell division arrest and in preventing the incorporation of modified nucleotides into cellular nucleic acids.</text>
</comment>
<keyword evidence="3" id="KW-0963">Cytoplasm</keyword>
<evidence type="ECO:0000313" key="4">
    <source>
        <dbReference type="EMBL" id="HIR61854.1"/>
    </source>
</evidence>
<comment type="similarity">
    <text evidence="3">Belongs to the Maf family. YhdE subfamily.</text>
</comment>
<keyword evidence="2 3" id="KW-0378">Hydrolase</keyword>
<dbReference type="Gene3D" id="3.90.950.10">
    <property type="match status" value="1"/>
</dbReference>
<protein>
    <recommendedName>
        <fullName evidence="3">dTTP/UTP pyrophosphatase</fullName>
        <shortName evidence="3">dTTPase/UTPase</shortName>
        <ecNumber evidence="3">3.6.1.9</ecNumber>
    </recommendedName>
    <alternativeName>
        <fullName evidence="3">Nucleoside triphosphate pyrophosphatase</fullName>
    </alternativeName>
    <alternativeName>
        <fullName evidence="3">Nucleotide pyrophosphatase</fullName>
        <shortName evidence="3">Nucleotide PPase</shortName>
    </alternativeName>
</protein>
<accession>A0A9D1J685</accession>
<dbReference type="Pfam" id="PF02545">
    <property type="entry name" value="Maf"/>
    <property type="match status" value="1"/>
</dbReference>
<evidence type="ECO:0000256" key="2">
    <source>
        <dbReference type="ARBA" id="ARBA00022801"/>
    </source>
</evidence>
<dbReference type="PANTHER" id="PTHR43213:SF5">
    <property type="entry name" value="BIFUNCTIONAL DTTP_UTP PYROPHOSPHATASE_METHYLTRANSFERASE PROTEIN-RELATED"/>
    <property type="match status" value="1"/>
</dbReference>
<comment type="catalytic activity">
    <reaction evidence="3">
        <text>UTP + H2O = UMP + diphosphate + H(+)</text>
        <dbReference type="Rhea" id="RHEA:29395"/>
        <dbReference type="ChEBI" id="CHEBI:15377"/>
        <dbReference type="ChEBI" id="CHEBI:15378"/>
        <dbReference type="ChEBI" id="CHEBI:33019"/>
        <dbReference type="ChEBI" id="CHEBI:46398"/>
        <dbReference type="ChEBI" id="CHEBI:57865"/>
        <dbReference type="EC" id="3.6.1.9"/>
    </reaction>
</comment>
<dbReference type="GO" id="GO:0009117">
    <property type="term" value="P:nucleotide metabolic process"/>
    <property type="evidence" value="ECO:0007669"/>
    <property type="project" value="UniProtKB-KW"/>
</dbReference>